<dbReference type="RefSeq" id="WP_303737709.1">
    <property type="nucleotide sequence ID" value="NZ_SUTE01000086.1"/>
</dbReference>
<dbReference type="SUPFAM" id="SSF53335">
    <property type="entry name" value="S-adenosyl-L-methionine-dependent methyltransferases"/>
    <property type="match status" value="1"/>
</dbReference>
<evidence type="ECO:0000256" key="12">
    <source>
        <dbReference type="ARBA" id="ARBA00061338"/>
    </source>
</evidence>
<evidence type="ECO:0000256" key="10">
    <source>
        <dbReference type="ARBA" id="ARBA00051883"/>
    </source>
</evidence>
<dbReference type="PANTHER" id="PTHR14911:SF21">
    <property type="entry name" value="N2-METHYLGUANOSINE TRNA METHYLTRANSFERASE"/>
    <property type="match status" value="1"/>
</dbReference>
<accession>A0A8T3VN26</accession>
<evidence type="ECO:0000256" key="2">
    <source>
        <dbReference type="ARBA" id="ARBA00011245"/>
    </source>
</evidence>
<dbReference type="GO" id="GO:0005737">
    <property type="term" value="C:cytoplasm"/>
    <property type="evidence" value="ECO:0007669"/>
    <property type="project" value="UniProtKB-SubCell"/>
</dbReference>
<dbReference type="GO" id="GO:0030488">
    <property type="term" value="P:tRNA methylation"/>
    <property type="evidence" value="ECO:0007669"/>
    <property type="project" value="InterPro"/>
</dbReference>
<dbReference type="EC" id="2.1.1.213" evidence="13"/>
<evidence type="ECO:0000256" key="8">
    <source>
        <dbReference type="ARBA" id="ARBA00022694"/>
    </source>
</evidence>
<evidence type="ECO:0000256" key="9">
    <source>
        <dbReference type="ARBA" id="ARBA00022884"/>
    </source>
</evidence>
<protein>
    <recommendedName>
        <fullName evidence="13">tRNA (guanine(10)-N(2))-dimethyltransferase</fullName>
        <ecNumber evidence="13">2.1.1.213</ecNumber>
    </recommendedName>
    <alternativeName>
        <fullName evidence="14">tRNA:G10 dimethyltransferase</fullName>
    </alternativeName>
</protein>
<evidence type="ECO:0000256" key="4">
    <source>
        <dbReference type="ARBA" id="ARBA00022555"/>
    </source>
</evidence>
<evidence type="ECO:0000256" key="1">
    <source>
        <dbReference type="ARBA" id="ARBA00004496"/>
    </source>
</evidence>
<dbReference type="CDD" id="cd11715">
    <property type="entry name" value="THUMP_AdoMetMT"/>
    <property type="match status" value="1"/>
</dbReference>
<dbReference type="InterPro" id="IPR002052">
    <property type="entry name" value="DNA_methylase_N6_adenine_CS"/>
</dbReference>
<dbReference type="PROSITE" id="PS01261">
    <property type="entry name" value="UPF0020"/>
    <property type="match status" value="1"/>
</dbReference>
<dbReference type="PANTHER" id="PTHR14911">
    <property type="entry name" value="THUMP DOMAIN-CONTAINING"/>
    <property type="match status" value="1"/>
</dbReference>
<comment type="caution">
    <text evidence="17">The sequence shown here is derived from an EMBL/GenBank/DDBJ whole genome shotgun (WGS) entry which is preliminary data.</text>
</comment>
<dbReference type="GO" id="GO:0160101">
    <property type="term" value="F:tRNA (guanine(10)-N2)-dimethyltransferase activity"/>
    <property type="evidence" value="ECO:0007669"/>
    <property type="project" value="UniProtKB-EC"/>
</dbReference>
<dbReference type="GO" id="GO:0000049">
    <property type="term" value="F:tRNA binding"/>
    <property type="evidence" value="ECO:0007669"/>
    <property type="project" value="UniProtKB-KW"/>
</dbReference>
<keyword evidence="7" id="KW-0949">S-adenosyl-L-methionine</keyword>
<evidence type="ECO:0000256" key="11">
    <source>
        <dbReference type="ARBA" id="ARBA00054380"/>
    </source>
</evidence>
<evidence type="ECO:0000313" key="18">
    <source>
        <dbReference type="Proteomes" id="UP000762703"/>
    </source>
</evidence>
<dbReference type="PROSITE" id="PS00092">
    <property type="entry name" value="N6_MTASE"/>
    <property type="match status" value="1"/>
</dbReference>
<dbReference type="Proteomes" id="UP000762703">
    <property type="component" value="Unassembled WGS sequence"/>
</dbReference>
<organism evidence="17 18">
    <name type="scientific">Methanobrevibacter millerae</name>
    <dbReference type="NCBI Taxonomy" id="230361"/>
    <lineage>
        <taxon>Archaea</taxon>
        <taxon>Methanobacteriati</taxon>
        <taxon>Methanobacteriota</taxon>
        <taxon>Methanomada group</taxon>
        <taxon>Methanobacteria</taxon>
        <taxon>Methanobacteriales</taxon>
        <taxon>Methanobacteriaceae</taxon>
        <taxon>Methanobrevibacter</taxon>
    </lineage>
</organism>
<dbReference type="EMBL" id="SUTE01000086">
    <property type="protein sequence ID" value="MBE6506060.1"/>
    <property type="molecule type" value="Genomic_DNA"/>
</dbReference>
<dbReference type="InterPro" id="IPR004114">
    <property type="entry name" value="THUMP_dom"/>
</dbReference>
<feature type="domain" description="THUMP" evidence="16">
    <location>
        <begin position="51"/>
        <end position="153"/>
    </location>
</feature>
<dbReference type="GO" id="GO:0160102">
    <property type="term" value="F:tRNA (guanine(10)-N2)-methyltransferase activity"/>
    <property type="evidence" value="ECO:0007669"/>
    <property type="project" value="InterPro"/>
</dbReference>
<dbReference type="InterPro" id="IPR053943">
    <property type="entry name" value="RlmKL-like_Mtase_CS"/>
</dbReference>
<comment type="catalytic activity">
    <reaction evidence="10">
        <text>guanosine(10) in tRNA + 2 S-adenosyl-L-methionine = N(2)-dimethylguanosine(10) in tRNA + 2 S-adenosyl-L-homocysteine + 2 H(+)</text>
        <dbReference type="Rhea" id="RHEA:43124"/>
        <dbReference type="Rhea" id="RHEA-COMP:10355"/>
        <dbReference type="Rhea" id="RHEA-COMP:10358"/>
        <dbReference type="ChEBI" id="CHEBI:15378"/>
        <dbReference type="ChEBI" id="CHEBI:57856"/>
        <dbReference type="ChEBI" id="CHEBI:59789"/>
        <dbReference type="ChEBI" id="CHEBI:74269"/>
        <dbReference type="ChEBI" id="CHEBI:74513"/>
        <dbReference type="EC" id="2.1.1.213"/>
    </reaction>
</comment>
<keyword evidence="3" id="KW-0963">Cytoplasm</keyword>
<keyword evidence="6" id="KW-0808">Transferase</keyword>
<comment type="similarity">
    <text evidence="12">Belongs to the methyltransferase superfamily. Trm-G10 family.</text>
</comment>
<dbReference type="InterPro" id="IPR005885">
    <property type="entry name" value="TrmG10"/>
</dbReference>
<evidence type="ECO:0000256" key="13">
    <source>
        <dbReference type="ARBA" id="ARBA00066936"/>
    </source>
</evidence>
<name>A0A8T3VN26_9EURY</name>
<dbReference type="InterPro" id="IPR000241">
    <property type="entry name" value="RlmKL-like_Mtase"/>
</dbReference>
<keyword evidence="5 17" id="KW-0489">Methyltransferase</keyword>
<dbReference type="Pfam" id="PF01170">
    <property type="entry name" value="UPF0020"/>
    <property type="match status" value="1"/>
</dbReference>
<dbReference type="InterPro" id="IPR029063">
    <property type="entry name" value="SAM-dependent_MTases_sf"/>
</dbReference>
<dbReference type="FunFam" id="3.40.50.150:FF:000251">
    <property type="entry name" value="Putative RNA methylase"/>
    <property type="match status" value="1"/>
</dbReference>
<evidence type="ECO:0000256" key="5">
    <source>
        <dbReference type="ARBA" id="ARBA00022603"/>
    </source>
</evidence>
<comment type="subunit">
    <text evidence="2">Monomer.</text>
</comment>
<gene>
    <name evidence="17" type="ORF">E7Z73_10075</name>
</gene>
<reference evidence="17" key="1">
    <citation type="submission" date="2019-04" db="EMBL/GenBank/DDBJ databases">
        <title>Evolution of Biomass-Degrading Anaerobic Consortia Revealed by Metagenomics.</title>
        <authorList>
            <person name="Peng X."/>
        </authorList>
    </citation>
    <scope>NUCLEOTIDE SEQUENCE</scope>
    <source>
        <strain evidence="17">SIG12</strain>
    </source>
</reference>
<proteinExistence type="inferred from homology"/>
<comment type="subcellular location">
    <subcellularLocation>
        <location evidence="1">Cytoplasm</location>
    </subcellularLocation>
</comment>
<dbReference type="CDD" id="cd02440">
    <property type="entry name" value="AdoMet_MTases"/>
    <property type="match status" value="1"/>
</dbReference>
<dbReference type="NCBIfam" id="TIGR01177">
    <property type="entry name" value="TIGR01177 family methyltransferase"/>
    <property type="match status" value="1"/>
</dbReference>
<evidence type="ECO:0000256" key="15">
    <source>
        <dbReference type="PROSITE-ProRule" id="PRU00529"/>
    </source>
</evidence>
<evidence type="ECO:0000256" key="14">
    <source>
        <dbReference type="ARBA" id="ARBA00082665"/>
    </source>
</evidence>
<comment type="function">
    <text evidence="11">Catalyzes the adenosylmethionine-dependent methylation of the exocyclic amino group (N(2)) of guanosine at position 10 of various tRNAs. Acts via a two-step process that leads to the formation of either N(2)-monomethyl (m(2)G) or N(2)-dimethylguanosine (m(2)(2)G).</text>
</comment>
<keyword evidence="9 15" id="KW-0694">RNA-binding</keyword>
<dbReference type="PROSITE" id="PS51165">
    <property type="entry name" value="THUMP"/>
    <property type="match status" value="1"/>
</dbReference>
<dbReference type="Pfam" id="PF02926">
    <property type="entry name" value="THUMP"/>
    <property type="match status" value="1"/>
</dbReference>
<dbReference type="SMART" id="SM00981">
    <property type="entry name" value="THUMP"/>
    <property type="match status" value="1"/>
</dbReference>
<keyword evidence="8" id="KW-0819">tRNA processing</keyword>
<dbReference type="AlphaFoldDB" id="A0A8T3VN26"/>
<evidence type="ECO:0000256" key="3">
    <source>
        <dbReference type="ARBA" id="ARBA00022490"/>
    </source>
</evidence>
<evidence type="ECO:0000256" key="7">
    <source>
        <dbReference type="ARBA" id="ARBA00022691"/>
    </source>
</evidence>
<sequence>MELLCIQSQEHPLLPQGELKAVIECEDMKTTLNVITEGLVILSDISEENIDEYYQILTRRLGYTHEVHQIIKTSDVSDFDEDVLSIDWQDYIDETFAVRVKRFHSEIDTVAFERRAGSLILEKCENVKVNLKDPKSLVRLVAFEDTIYIAIEKYHLNKKHFEDIKPHKRPFFYPGSMSPKLARCMVNLSRVKAGQLVLDPFCGTGGILIEAGLIGCKVVGSDVNWKMKNGTAINLDYCGIKDYRTFHLDVRELKMYEKVAGVVTDPPYGISTSTGDIDGDDIFKEFFHAIYDNMAEDAYLCMASPHYVDLNPMIDEVGFELVEQYAIKMHRSLTRIISVIKKSQKK</sequence>
<evidence type="ECO:0000256" key="6">
    <source>
        <dbReference type="ARBA" id="ARBA00022679"/>
    </source>
</evidence>
<dbReference type="SUPFAM" id="SSF143437">
    <property type="entry name" value="THUMP domain-like"/>
    <property type="match status" value="1"/>
</dbReference>
<evidence type="ECO:0000313" key="17">
    <source>
        <dbReference type="EMBL" id="MBE6506060.1"/>
    </source>
</evidence>
<evidence type="ECO:0000259" key="16">
    <source>
        <dbReference type="PROSITE" id="PS51165"/>
    </source>
</evidence>
<keyword evidence="4" id="KW-0820">tRNA-binding</keyword>
<dbReference type="Gene3D" id="3.30.2130.30">
    <property type="match status" value="1"/>
</dbReference>
<dbReference type="Gene3D" id="3.40.50.150">
    <property type="entry name" value="Vaccinia Virus protein VP39"/>
    <property type="match status" value="1"/>
</dbReference>